<dbReference type="AlphaFoldDB" id="A0A2U3JVU9"/>
<sequence length="133" mass="14528">MSKQSTEFMRFCLVGAVNTGIDLAVFAILSSGGFSLLVAHSLSYTCGVLNSFLLNRTWTFRGHGQSHGQLIRFLALNLVTLTLTYGLLVYFNTSLAWPLLVCKLLATGVSLGINYFGSRLWIFSPISESNGVI</sequence>
<evidence type="ECO:0000256" key="2">
    <source>
        <dbReference type="ARBA" id="ARBA00009399"/>
    </source>
</evidence>
<evidence type="ECO:0000256" key="6">
    <source>
        <dbReference type="SAM" id="Phobius"/>
    </source>
</evidence>
<dbReference type="Proteomes" id="UP000238916">
    <property type="component" value="Unassembled WGS sequence"/>
</dbReference>
<evidence type="ECO:0000256" key="3">
    <source>
        <dbReference type="ARBA" id="ARBA00022692"/>
    </source>
</evidence>
<feature type="transmembrane region" description="Helical" evidence="6">
    <location>
        <begin position="37"/>
        <end position="58"/>
    </location>
</feature>
<dbReference type="PANTHER" id="PTHR38459">
    <property type="entry name" value="PROPHAGE BACTOPRENOL-LINKED GLUCOSE TRANSLOCASE HOMOLOG"/>
    <property type="match status" value="1"/>
</dbReference>
<feature type="transmembrane region" description="Helical" evidence="6">
    <location>
        <begin position="70"/>
        <end position="91"/>
    </location>
</feature>
<reference evidence="9" key="1">
    <citation type="submission" date="2018-02" db="EMBL/GenBank/DDBJ databases">
        <authorList>
            <person name="Hausmann B."/>
        </authorList>
    </citation>
    <scope>NUCLEOTIDE SEQUENCE [LARGE SCALE GENOMIC DNA]</scope>
    <source>
        <strain evidence="9">Peat soil MAG SbF1</strain>
    </source>
</reference>
<feature type="transmembrane region" description="Helical" evidence="6">
    <location>
        <begin position="97"/>
        <end position="117"/>
    </location>
</feature>
<gene>
    <name evidence="8" type="ORF">SBF1_1010029</name>
</gene>
<comment type="subcellular location">
    <subcellularLocation>
        <location evidence="1">Membrane</location>
        <topology evidence="1">Multi-pass membrane protein</topology>
    </subcellularLocation>
</comment>
<accession>A0A2U3JVU9</accession>
<dbReference type="EMBL" id="OMOF01000004">
    <property type="protein sequence ID" value="SPF31542.1"/>
    <property type="molecule type" value="Genomic_DNA"/>
</dbReference>
<comment type="similarity">
    <text evidence="2">Belongs to the GtrA family.</text>
</comment>
<feature type="domain" description="GtrA/DPMS transmembrane" evidence="7">
    <location>
        <begin position="10"/>
        <end position="123"/>
    </location>
</feature>
<evidence type="ECO:0000256" key="1">
    <source>
        <dbReference type="ARBA" id="ARBA00004141"/>
    </source>
</evidence>
<evidence type="ECO:0000256" key="4">
    <source>
        <dbReference type="ARBA" id="ARBA00022989"/>
    </source>
</evidence>
<name>A0A2U3JVU9_9FIRM</name>
<evidence type="ECO:0000313" key="8">
    <source>
        <dbReference type="EMBL" id="SPF31542.1"/>
    </source>
</evidence>
<dbReference type="GO" id="GO:0000271">
    <property type="term" value="P:polysaccharide biosynthetic process"/>
    <property type="evidence" value="ECO:0007669"/>
    <property type="project" value="InterPro"/>
</dbReference>
<dbReference type="PANTHER" id="PTHR38459:SF1">
    <property type="entry name" value="PROPHAGE BACTOPRENOL-LINKED GLUCOSE TRANSLOCASE HOMOLOG"/>
    <property type="match status" value="1"/>
</dbReference>
<feature type="transmembrane region" description="Helical" evidence="6">
    <location>
        <begin position="12"/>
        <end position="31"/>
    </location>
</feature>
<proteinExistence type="inferred from homology"/>
<keyword evidence="3 6" id="KW-0812">Transmembrane</keyword>
<evidence type="ECO:0000313" key="9">
    <source>
        <dbReference type="Proteomes" id="UP000238916"/>
    </source>
</evidence>
<keyword evidence="5 6" id="KW-0472">Membrane</keyword>
<keyword evidence="4 6" id="KW-1133">Transmembrane helix</keyword>
<evidence type="ECO:0000259" key="7">
    <source>
        <dbReference type="Pfam" id="PF04138"/>
    </source>
</evidence>
<dbReference type="InterPro" id="IPR051401">
    <property type="entry name" value="GtrA_CellWall_Glycosyl"/>
</dbReference>
<dbReference type="InterPro" id="IPR007267">
    <property type="entry name" value="GtrA_DPMS_TM"/>
</dbReference>
<protein>
    <submittedName>
        <fullName evidence="8">Putative membrane protein</fullName>
    </submittedName>
</protein>
<dbReference type="GO" id="GO:0005886">
    <property type="term" value="C:plasma membrane"/>
    <property type="evidence" value="ECO:0007669"/>
    <property type="project" value="TreeGrafter"/>
</dbReference>
<organism evidence="8 9">
    <name type="scientific">Candidatus Desulfosporosinus infrequens</name>
    <dbReference type="NCBI Taxonomy" id="2043169"/>
    <lineage>
        <taxon>Bacteria</taxon>
        <taxon>Bacillati</taxon>
        <taxon>Bacillota</taxon>
        <taxon>Clostridia</taxon>
        <taxon>Eubacteriales</taxon>
        <taxon>Desulfitobacteriaceae</taxon>
        <taxon>Desulfosporosinus</taxon>
    </lineage>
</organism>
<dbReference type="Pfam" id="PF04138">
    <property type="entry name" value="GtrA_DPMS_TM"/>
    <property type="match status" value="1"/>
</dbReference>
<evidence type="ECO:0000256" key="5">
    <source>
        <dbReference type="ARBA" id="ARBA00023136"/>
    </source>
</evidence>